<organism evidence="1 2">
    <name type="scientific">Kickxella alabastrina</name>
    <dbReference type="NCBI Taxonomy" id="61397"/>
    <lineage>
        <taxon>Eukaryota</taxon>
        <taxon>Fungi</taxon>
        <taxon>Fungi incertae sedis</taxon>
        <taxon>Zoopagomycota</taxon>
        <taxon>Kickxellomycotina</taxon>
        <taxon>Kickxellomycetes</taxon>
        <taxon>Kickxellales</taxon>
        <taxon>Kickxellaceae</taxon>
        <taxon>Kickxella</taxon>
    </lineage>
</organism>
<dbReference type="EMBL" id="JANBPG010001454">
    <property type="protein sequence ID" value="KAJ1889883.1"/>
    <property type="molecule type" value="Genomic_DNA"/>
</dbReference>
<name>A0ACC1IBR1_9FUNG</name>
<evidence type="ECO:0000313" key="2">
    <source>
        <dbReference type="Proteomes" id="UP001150581"/>
    </source>
</evidence>
<protein>
    <submittedName>
        <fullName evidence="1">Uncharacterized protein</fullName>
    </submittedName>
</protein>
<proteinExistence type="predicted"/>
<accession>A0ACC1IBR1</accession>
<sequence>MHKCTRNGCGLEFDETINDPLACQYHPGKPEFHEGLKGWTCCKPRVYSFDEFMDIKGCQLAPHSSEPKNKDDPFKADLTKHDDVLPEPQSTADESAEAKAAPAAPAAPVALAAPAKAPKPEPIDEDPAGIPVPAGMQCKRNGCTAVYVSEDESHQDGQCQFHPGNALFHEGNKGWTCCRPRATEFDEFLRIKGCARGRHLFVGTRPDKKAQAEKCRRDYYQSGTSVIVSIYAKKIDRKASWIKFVPRALQVHLVYGEDKVYDDEIELYDEIDPTASSFEFLSTKAEVTLVKVAQAQWPTLEGASA</sequence>
<gene>
    <name evidence="1" type="ORF">LPJ66_007789</name>
</gene>
<evidence type="ECO:0000313" key="1">
    <source>
        <dbReference type="EMBL" id="KAJ1889883.1"/>
    </source>
</evidence>
<dbReference type="Proteomes" id="UP001150581">
    <property type="component" value="Unassembled WGS sequence"/>
</dbReference>
<keyword evidence="2" id="KW-1185">Reference proteome</keyword>
<comment type="caution">
    <text evidence="1">The sequence shown here is derived from an EMBL/GenBank/DDBJ whole genome shotgun (WGS) entry which is preliminary data.</text>
</comment>
<reference evidence="1" key="1">
    <citation type="submission" date="2022-07" db="EMBL/GenBank/DDBJ databases">
        <title>Phylogenomic reconstructions and comparative analyses of Kickxellomycotina fungi.</title>
        <authorList>
            <person name="Reynolds N.K."/>
            <person name="Stajich J.E."/>
            <person name="Barry K."/>
            <person name="Grigoriev I.V."/>
            <person name="Crous P."/>
            <person name="Smith M.E."/>
        </authorList>
    </citation>
    <scope>NUCLEOTIDE SEQUENCE</scope>
    <source>
        <strain evidence="1">Benny 63K</strain>
    </source>
</reference>